<reference evidence="7 8" key="1">
    <citation type="submission" date="2018-08" db="EMBL/GenBank/DDBJ databases">
        <title>Aeromicrobium sp. M2KJ-4, whole genome shotgun sequence.</title>
        <authorList>
            <person name="Tuo L."/>
        </authorList>
    </citation>
    <scope>NUCLEOTIDE SEQUENCE [LARGE SCALE GENOMIC DNA]</scope>
    <source>
        <strain evidence="7 8">M2KJ-4</strain>
    </source>
</reference>
<evidence type="ECO:0000256" key="4">
    <source>
        <dbReference type="PROSITE-ProRule" id="PRU00409"/>
    </source>
</evidence>
<dbReference type="Pfam" id="PF13607">
    <property type="entry name" value="Succ_CoA_lig"/>
    <property type="match status" value="1"/>
</dbReference>
<evidence type="ECO:0000256" key="1">
    <source>
        <dbReference type="ARBA" id="ARBA00022598"/>
    </source>
</evidence>
<dbReference type="GO" id="GO:0005524">
    <property type="term" value="F:ATP binding"/>
    <property type="evidence" value="ECO:0007669"/>
    <property type="project" value="UniProtKB-UniRule"/>
</dbReference>
<dbReference type="InterPro" id="IPR013815">
    <property type="entry name" value="ATP_grasp_subdomain_1"/>
</dbReference>
<dbReference type="InterPro" id="IPR036291">
    <property type="entry name" value="NAD(P)-bd_dom_sf"/>
</dbReference>
<dbReference type="Gene3D" id="3.40.50.720">
    <property type="entry name" value="NAD(P)-binding Rossmann-like Domain"/>
    <property type="match status" value="1"/>
</dbReference>
<dbReference type="Gene3D" id="3.30.1490.20">
    <property type="entry name" value="ATP-grasp fold, A domain"/>
    <property type="match status" value="1"/>
</dbReference>
<dbReference type="PANTHER" id="PTHR43334:SF1">
    <property type="entry name" value="3-HYDROXYPROPIONATE--COA LIGASE [ADP-FORMING]"/>
    <property type="match status" value="1"/>
</dbReference>
<evidence type="ECO:0000313" key="8">
    <source>
        <dbReference type="Proteomes" id="UP000265581"/>
    </source>
</evidence>
<evidence type="ECO:0000256" key="2">
    <source>
        <dbReference type="ARBA" id="ARBA00022741"/>
    </source>
</evidence>
<dbReference type="EMBL" id="QUBR01000001">
    <property type="protein sequence ID" value="REK73355.1"/>
    <property type="molecule type" value="Genomic_DNA"/>
</dbReference>
<dbReference type="Pfam" id="PF13549">
    <property type="entry name" value="ATP-grasp_5"/>
    <property type="match status" value="1"/>
</dbReference>
<dbReference type="InterPro" id="IPR003781">
    <property type="entry name" value="CoA-bd"/>
</dbReference>
<evidence type="ECO:0000256" key="5">
    <source>
        <dbReference type="SAM" id="MobiDB-lite"/>
    </source>
</evidence>
<keyword evidence="2 4" id="KW-0547">Nucleotide-binding</keyword>
<keyword evidence="1" id="KW-0436">Ligase</keyword>
<feature type="region of interest" description="Disordered" evidence="5">
    <location>
        <begin position="1"/>
        <end position="24"/>
    </location>
</feature>
<dbReference type="PROSITE" id="PS50975">
    <property type="entry name" value="ATP_GRASP"/>
    <property type="match status" value="1"/>
</dbReference>
<dbReference type="SUPFAM" id="SSF56059">
    <property type="entry name" value="Glutathione synthetase ATP-binding domain-like"/>
    <property type="match status" value="1"/>
</dbReference>
<dbReference type="InterPro" id="IPR016102">
    <property type="entry name" value="Succinyl-CoA_synth-like"/>
</dbReference>
<dbReference type="Proteomes" id="UP000265581">
    <property type="component" value="Unassembled WGS sequence"/>
</dbReference>
<dbReference type="Gene3D" id="3.40.50.261">
    <property type="entry name" value="Succinyl-CoA synthetase domains"/>
    <property type="match status" value="2"/>
</dbReference>
<dbReference type="InterPro" id="IPR051538">
    <property type="entry name" value="Acyl-CoA_Synth/Transferase"/>
</dbReference>
<dbReference type="SMART" id="SM00881">
    <property type="entry name" value="CoA_binding"/>
    <property type="match status" value="1"/>
</dbReference>
<evidence type="ECO:0000259" key="6">
    <source>
        <dbReference type="PROSITE" id="PS50975"/>
    </source>
</evidence>
<evidence type="ECO:0000313" key="7">
    <source>
        <dbReference type="EMBL" id="REK73355.1"/>
    </source>
</evidence>
<dbReference type="AlphaFoldDB" id="A0A371PBP8"/>
<dbReference type="InterPro" id="IPR011761">
    <property type="entry name" value="ATP-grasp"/>
</dbReference>
<accession>A0A371PBP8</accession>
<dbReference type="InterPro" id="IPR032875">
    <property type="entry name" value="Succ_CoA_lig_flav_dom"/>
</dbReference>
<dbReference type="Pfam" id="PF13380">
    <property type="entry name" value="CoA_binding_2"/>
    <property type="match status" value="1"/>
</dbReference>
<dbReference type="GO" id="GO:0016874">
    <property type="term" value="F:ligase activity"/>
    <property type="evidence" value="ECO:0007669"/>
    <property type="project" value="UniProtKB-KW"/>
</dbReference>
<name>A0A371PBP8_9ACTN</name>
<dbReference type="PANTHER" id="PTHR43334">
    <property type="entry name" value="ACETATE--COA LIGASE [ADP-FORMING]"/>
    <property type="match status" value="1"/>
</dbReference>
<organism evidence="7 8">
    <name type="scientific">Aeromicrobium endophyticum</name>
    <dbReference type="NCBI Taxonomy" id="2292704"/>
    <lineage>
        <taxon>Bacteria</taxon>
        <taxon>Bacillati</taxon>
        <taxon>Actinomycetota</taxon>
        <taxon>Actinomycetes</taxon>
        <taxon>Propionibacteriales</taxon>
        <taxon>Nocardioidaceae</taxon>
        <taxon>Aeromicrobium</taxon>
    </lineage>
</organism>
<proteinExistence type="predicted"/>
<feature type="domain" description="ATP-grasp" evidence="6">
    <location>
        <begin position="525"/>
        <end position="732"/>
    </location>
</feature>
<evidence type="ECO:0000256" key="3">
    <source>
        <dbReference type="ARBA" id="ARBA00022840"/>
    </source>
</evidence>
<dbReference type="GO" id="GO:0046872">
    <property type="term" value="F:metal ion binding"/>
    <property type="evidence" value="ECO:0007669"/>
    <property type="project" value="InterPro"/>
</dbReference>
<protein>
    <submittedName>
        <fullName evidence="7">CoA-binding protein</fullName>
    </submittedName>
</protein>
<sequence>MGAVLRDRSRTARPDGRRAVGGEVSTRSTASEVVSLLLHATAITIVGASDNGAKASGRTMRYLRKYGYKGDIYPVNPSRETVQGEPAYASIEQLPAVPDVAVIVLPKAAVAAAIEACGAKGIRFAIVFAAGYAEVGAEGAQEQAELAAVAERAGVRFLGPNSVGAVMAAEAVTTAFMTGLDQDRFALRDDGVAFVSQSGAMGGFVLNMAQSDGLGVGRFFSTGNEADLALGELMEGLVDEGSTRAMLAYVEGVRDGEAFCRALEKAQRARVPVVLMKVGRSERGAVAAASHTGALAGSDAVLDGILERYGAQRAEDVEQLVDFGRVFAANRIPRGRKVSIMTISGGAGVLMTDYAEDLGLDVFEWDQPWQRRMAEILPMYAPVSNPIDTTGAIAADQQILTDGLQLCLDNPETDIAIVLLGNLEMEEDGLCDRIIEVAAGSDKPILVAWVGGSGNPRRILSSAGVPTFTDPVRAMRAAAALADWALAEPPAPSPAGPSSELSVLKDRLAAMADDGVSMLHEMQSKKVLAQSGIPVTREIEARSPAEARAAADEIGLPVVLKLLSDEVEHKSDIGGVKLGLADLDAVEDAAAEVLAIADRLELTERSVVVQESVTGGAELILGATHDPTFGPVVVVGLGGIFTEVLRDVAMRPAPIDPGEARRMVASLRGVALLRGTRGLPVADESRLAAAISDFSRAFAEISPAVESIDVNPLVITGSGGVMALDGVVTLKNKEEQR</sequence>
<dbReference type="SUPFAM" id="SSF52210">
    <property type="entry name" value="Succinyl-CoA synthetase domains"/>
    <property type="match status" value="2"/>
</dbReference>
<dbReference type="Gene3D" id="3.30.470.20">
    <property type="entry name" value="ATP-grasp fold, B domain"/>
    <property type="match status" value="1"/>
</dbReference>
<keyword evidence="8" id="KW-1185">Reference proteome</keyword>
<comment type="caution">
    <text evidence="7">The sequence shown here is derived from an EMBL/GenBank/DDBJ whole genome shotgun (WGS) entry which is preliminary data.</text>
</comment>
<keyword evidence="3 4" id="KW-0067">ATP-binding</keyword>
<dbReference type="SUPFAM" id="SSF51735">
    <property type="entry name" value="NAD(P)-binding Rossmann-fold domains"/>
    <property type="match status" value="1"/>
</dbReference>
<feature type="compositionally biased region" description="Basic and acidic residues" evidence="5">
    <location>
        <begin position="1"/>
        <end position="20"/>
    </location>
</feature>
<gene>
    <name evidence="7" type="ORF">DX116_07325</name>
</gene>